<dbReference type="AlphaFoldDB" id="A0ABD5RXL4"/>
<keyword evidence="2" id="KW-1185">Reference proteome</keyword>
<sequence>MGNPQTPINPGEEDVLEQLEAYFETVEEDEVVTREAAVTHLTSEGFERPDARDYIEQLVLKGYLYEVGDELRLLPRHR</sequence>
<accession>A0ABD5RXL4</accession>
<organism evidence="1 2">
    <name type="scientific">Halobium palmae</name>
    <dbReference type="NCBI Taxonomy" id="1776492"/>
    <lineage>
        <taxon>Archaea</taxon>
        <taxon>Methanobacteriati</taxon>
        <taxon>Methanobacteriota</taxon>
        <taxon>Stenosarchaea group</taxon>
        <taxon>Halobacteria</taxon>
        <taxon>Halobacteriales</taxon>
        <taxon>Haloferacaceae</taxon>
        <taxon>Halobium</taxon>
    </lineage>
</organism>
<proteinExistence type="predicted"/>
<evidence type="ECO:0000313" key="2">
    <source>
        <dbReference type="Proteomes" id="UP001596328"/>
    </source>
</evidence>
<evidence type="ECO:0000313" key="1">
    <source>
        <dbReference type="EMBL" id="MFC6723964.1"/>
    </source>
</evidence>
<protein>
    <submittedName>
        <fullName evidence="1">Uncharacterized protein</fullName>
    </submittedName>
</protein>
<dbReference type="Proteomes" id="UP001596328">
    <property type="component" value="Unassembled WGS sequence"/>
</dbReference>
<comment type="caution">
    <text evidence="1">The sequence shown here is derived from an EMBL/GenBank/DDBJ whole genome shotgun (WGS) entry which is preliminary data.</text>
</comment>
<name>A0ABD5RXL4_9EURY</name>
<reference evidence="1 2" key="1">
    <citation type="journal article" date="2019" name="Int. J. Syst. Evol. Microbiol.">
        <title>The Global Catalogue of Microorganisms (GCM) 10K type strain sequencing project: providing services to taxonomists for standard genome sequencing and annotation.</title>
        <authorList>
            <consortium name="The Broad Institute Genomics Platform"/>
            <consortium name="The Broad Institute Genome Sequencing Center for Infectious Disease"/>
            <person name="Wu L."/>
            <person name="Ma J."/>
        </authorList>
    </citation>
    <scope>NUCLEOTIDE SEQUENCE [LARGE SCALE GENOMIC DNA]</scope>
    <source>
        <strain evidence="1 2">NBRC 111368</strain>
    </source>
</reference>
<dbReference type="EMBL" id="JBHSWU010000075">
    <property type="protein sequence ID" value="MFC6723964.1"/>
    <property type="molecule type" value="Genomic_DNA"/>
</dbReference>
<gene>
    <name evidence="1" type="ORF">ACFQE1_06175</name>
</gene>